<dbReference type="OrthoDB" id="1426482at2"/>
<evidence type="ECO:0000313" key="2">
    <source>
        <dbReference type="EMBL" id="PHN00654.1"/>
    </source>
</evidence>
<name>A0A2D0MWL3_FLAN2</name>
<dbReference type="EMBL" id="PDUD01000085">
    <property type="protein sequence ID" value="PHN00654.1"/>
    <property type="molecule type" value="Genomic_DNA"/>
</dbReference>
<dbReference type="AlphaFoldDB" id="A0A2D0MWL3"/>
<dbReference type="Proteomes" id="UP000223913">
    <property type="component" value="Unassembled WGS sequence"/>
</dbReference>
<dbReference type="Pfam" id="PF13401">
    <property type="entry name" value="AAA_22"/>
    <property type="match status" value="1"/>
</dbReference>
<gene>
    <name evidence="2" type="ORF">CRP01_41065</name>
</gene>
<protein>
    <recommendedName>
        <fullName evidence="1">ORC1/DEAH AAA+ ATPase domain-containing protein</fullName>
    </recommendedName>
</protein>
<dbReference type="RefSeq" id="WP_099155927.1">
    <property type="nucleotide sequence ID" value="NZ_PDUD01000085.1"/>
</dbReference>
<keyword evidence="3" id="KW-1185">Reference proteome</keyword>
<evidence type="ECO:0000313" key="3">
    <source>
        <dbReference type="Proteomes" id="UP000223913"/>
    </source>
</evidence>
<organism evidence="2 3">
    <name type="scientific">Flavilitoribacter nigricans (strain ATCC 23147 / DSM 23189 / NBRC 102662 / NCIMB 1420 / SS-2)</name>
    <name type="common">Lewinella nigricans</name>
    <dbReference type="NCBI Taxonomy" id="1122177"/>
    <lineage>
        <taxon>Bacteria</taxon>
        <taxon>Pseudomonadati</taxon>
        <taxon>Bacteroidota</taxon>
        <taxon>Saprospiria</taxon>
        <taxon>Saprospirales</taxon>
        <taxon>Lewinellaceae</taxon>
        <taxon>Flavilitoribacter</taxon>
    </lineage>
</organism>
<dbReference type="InterPro" id="IPR049945">
    <property type="entry name" value="AAA_22"/>
</dbReference>
<dbReference type="GO" id="GO:0016887">
    <property type="term" value="F:ATP hydrolysis activity"/>
    <property type="evidence" value="ECO:0007669"/>
    <property type="project" value="InterPro"/>
</dbReference>
<proteinExistence type="predicted"/>
<dbReference type="InterPro" id="IPR052026">
    <property type="entry name" value="ExeA_AAA_ATPase_DNA-bind"/>
</dbReference>
<dbReference type="Gene3D" id="3.40.50.300">
    <property type="entry name" value="P-loop containing nucleotide triphosphate hydrolases"/>
    <property type="match status" value="1"/>
</dbReference>
<reference evidence="2 3" key="1">
    <citation type="submission" date="2017-10" db="EMBL/GenBank/DDBJ databases">
        <title>The draft genome sequence of Lewinella nigricans NBRC 102662.</title>
        <authorList>
            <person name="Wang K."/>
        </authorList>
    </citation>
    <scope>NUCLEOTIDE SEQUENCE [LARGE SCALE GENOMIC DNA]</scope>
    <source>
        <strain evidence="2 3">NBRC 102662</strain>
    </source>
</reference>
<dbReference type="PANTHER" id="PTHR35894">
    <property type="entry name" value="GENERAL SECRETION PATHWAY PROTEIN A-RELATED"/>
    <property type="match status" value="1"/>
</dbReference>
<dbReference type="SUPFAM" id="SSF52540">
    <property type="entry name" value="P-loop containing nucleoside triphosphate hydrolases"/>
    <property type="match status" value="1"/>
</dbReference>
<sequence>MTNEHKQRILSAIEAYKVDKKLSQNQMANVMGISNAQASSVFNPGKWDNVSNELWQRLESMFVKHDWVVYETENFRAIQSVCADSQQFSMNHCISEYTGAGKTTALESYAKQTPHAYYVLCDQMMTPKDLAREIQRVMGINVDGNARLMAIAIVTYLVQQSRPVILIDEADKLSDRCLMMLKMIYDRLENRCGFVTAGTEVLRERIEKFARRNKLGYREIERRFANYKSLVKFDPREKTIQGEILMMCKDQGITTKGQITHILKHARHYDDVRKMIVNFQRLNAKTATAELEEVAA</sequence>
<comment type="caution">
    <text evidence="2">The sequence shown here is derived from an EMBL/GenBank/DDBJ whole genome shotgun (WGS) entry which is preliminary data.</text>
</comment>
<feature type="domain" description="ORC1/DEAH AAA+ ATPase" evidence="1">
    <location>
        <begin position="98"/>
        <end position="205"/>
    </location>
</feature>
<accession>A0A2D0MWL3</accession>
<evidence type="ECO:0000259" key="1">
    <source>
        <dbReference type="Pfam" id="PF13401"/>
    </source>
</evidence>
<dbReference type="InterPro" id="IPR027417">
    <property type="entry name" value="P-loop_NTPase"/>
</dbReference>
<dbReference type="PANTHER" id="PTHR35894:SF1">
    <property type="entry name" value="PHOSPHORIBULOKINASE _ URIDINE KINASE FAMILY"/>
    <property type="match status" value="1"/>
</dbReference>